<evidence type="ECO:0000313" key="2">
    <source>
        <dbReference type="EMBL" id="KKN23033.1"/>
    </source>
</evidence>
<reference evidence="2" key="1">
    <citation type="journal article" date="2015" name="Nature">
        <title>Complex archaea that bridge the gap between prokaryotes and eukaryotes.</title>
        <authorList>
            <person name="Spang A."/>
            <person name="Saw J.H."/>
            <person name="Jorgensen S.L."/>
            <person name="Zaremba-Niedzwiedzka K."/>
            <person name="Martijn J."/>
            <person name="Lind A.E."/>
            <person name="van Eijk R."/>
            <person name="Schleper C."/>
            <person name="Guy L."/>
            <person name="Ettema T.J."/>
        </authorList>
    </citation>
    <scope>NUCLEOTIDE SEQUENCE</scope>
</reference>
<sequence length="144" mass="16322">MTESFDFNDLTLIEIPVSIAGNNYVLREADEETAALYNNARIKGVPIKDSEVVGIPEDIGGMQSLLVSRCLFPLDSEGKPHPNPVHRNTVMKWPSRIVKPLFIKVKEISDLDDKEDLKSLREQQSTISKKIEKLENEEEEEKNS</sequence>
<feature type="coiled-coil region" evidence="1">
    <location>
        <begin position="117"/>
        <end position="144"/>
    </location>
</feature>
<gene>
    <name evidence="2" type="ORF">LCGC14_0909040</name>
</gene>
<comment type="caution">
    <text evidence="2">The sequence shown here is derived from an EMBL/GenBank/DDBJ whole genome shotgun (WGS) entry which is preliminary data.</text>
</comment>
<dbReference type="EMBL" id="LAZR01003011">
    <property type="protein sequence ID" value="KKN23033.1"/>
    <property type="molecule type" value="Genomic_DNA"/>
</dbReference>
<dbReference type="AlphaFoldDB" id="A0A0F9S0Z4"/>
<accession>A0A0F9S0Z4</accession>
<protein>
    <submittedName>
        <fullName evidence="2">Uncharacterized protein</fullName>
    </submittedName>
</protein>
<keyword evidence="1" id="KW-0175">Coiled coil</keyword>
<organism evidence="2">
    <name type="scientific">marine sediment metagenome</name>
    <dbReference type="NCBI Taxonomy" id="412755"/>
    <lineage>
        <taxon>unclassified sequences</taxon>
        <taxon>metagenomes</taxon>
        <taxon>ecological metagenomes</taxon>
    </lineage>
</organism>
<name>A0A0F9S0Z4_9ZZZZ</name>
<evidence type="ECO:0000256" key="1">
    <source>
        <dbReference type="SAM" id="Coils"/>
    </source>
</evidence>
<proteinExistence type="predicted"/>